<dbReference type="GO" id="GO:0045333">
    <property type="term" value="P:cellular respiration"/>
    <property type="evidence" value="ECO:0007669"/>
    <property type="project" value="UniProtKB-ARBA"/>
</dbReference>
<name>A0A5N7MJ96_9HYPH</name>
<dbReference type="Gene3D" id="2.40.40.20">
    <property type="match status" value="1"/>
</dbReference>
<dbReference type="Pfam" id="PF01568">
    <property type="entry name" value="Molydop_binding"/>
    <property type="match status" value="1"/>
</dbReference>
<dbReference type="InterPro" id="IPR050123">
    <property type="entry name" value="Prok_molybdopt-oxidoreductase"/>
</dbReference>
<dbReference type="InterPro" id="IPR009010">
    <property type="entry name" value="Asp_de-COase-like_dom_sf"/>
</dbReference>
<gene>
    <name evidence="6" type="ORF">FS320_01960</name>
</gene>
<dbReference type="PANTHER" id="PTHR43105:SF9">
    <property type="entry name" value="NADPH-FE(3+) OXIDOREDUCTASE SUBUNIT ALPHA"/>
    <property type="match status" value="1"/>
</dbReference>
<dbReference type="GO" id="GO:0016491">
    <property type="term" value="F:oxidoreductase activity"/>
    <property type="evidence" value="ECO:0007669"/>
    <property type="project" value="UniProtKB-KW"/>
</dbReference>
<evidence type="ECO:0000259" key="5">
    <source>
        <dbReference type="Pfam" id="PF04324"/>
    </source>
</evidence>
<comment type="caution">
    <text evidence="6">The sequence shown here is derived from an EMBL/GenBank/DDBJ whole genome shotgun (WGS) entry which is preliminary data.</text>
</comment>
<feature type="domain" description="BFD-like [2Fe-2S]-binding" evidence="5">
    <location>
        <begin position="344"/>
        <end position="392"/>
    </location>
</feature>
<evidence type="ECO:0000256" key="3">
    <source>
        <dbReference type="ARBA" id="ARBA00023002"/>
    </source>
</evidence>
<dbReference type="Pfam" id="PF04324">
    <property type="entry name" value="Fer2_BFD"/>
    <property type="match status" value="1"/>
</dbReference>
<dbReference type="SUPFAM" id="SSF50692">
    <property type="entry name" value="ADC-like"/>
    <property type="match status" value="1"/>
</dbReference>
<dbReference type="SUPFAM" id="SSF53706">
    <property type="entry name" value="Formate dehydrogenase/DMSO reductase, domains 1-3"/>
    <property type="match status" value="1"/>
</dbReference>
<comment type="cofactor">
    <cofactor evidence="2">
        <name>[4Fe-4S] cluster</name>
        <dbReference type="ChEBI" id="CHEBI:49883"/>
    </cofactor>
</comment>
<feature type="non-terminal residue" evidence="6">
    <location>
        <position position="1"/>
    </location>
</feature>
<dbReference type="Proteomes" id="UP000403266">
    <property type="component" value="Unassembled WGS sequence"/>
</dbReference>
<dbReference type="InterPro" id="IPR041854">
    <property type="entry name" value="BFD-like_2Fe2S-bd_dom_sf"/>
</dbReference>
<evidence type="ECO:0000256" key="1">
    <source>
        <dbReference type="ARBA" id="ARBA00001942"/>
    </source>
</evidence>
<dbReference type="InterPro" id="IPR007419">
    <property type="entry name" value="BFD-like_2Fe2S-bd_dom"/>
</dbReference>
<dbReference type="CDD" id="cd02791">
    <property type="entry name" value="MopB_CT_Nitrate-R-NapA-like"/>
    <property type="match status" value="1"/>
</dbReference>
<dbReference type="Gene3D" id="1.10.10.1100">
    <property type="entry name" value="BFD-like [2Fe-2S]-binding domain"/>
    <property type="match status" value="1"/>
</dbReference>
<organism evidence="6 7">
    <name type="scientific">Microvirga tunisiensis</name>
    <dbReference type="NCBI Taxonomy" id="2108360"/>
    <lineage>
        <taxon>Bacteria</taxon>
        <taxon>Pseudomonadati</taxon>
        <taxon>Pseudomonadota</taxon>
        <taxon>Alphaproteobacteria</taxon>
        <taxon>Hyphomicrobiales</taxon>
        <taxon>Methylobacteriaceae</taxon>
        <taxon>Microvirga</taxon>
    </lineage>
</organism>
<dbReference type="InterPro" id="IPR006657">
    <property type="entry name" value="MoPterin_dinucl-bd_dom"/>
</dbReference>
<dbReference type="PANTHER" id="PTHR43105">
    <property type="entry name" value="RESPIRATORY NITRATE REDUCTASE"/>
    <property type="match status" value="1"/>
</dbReference>
<keyword evidence="7" id="KW-1185">Reference proteome</keyword>
<dbReference type="GO" id="GO:0016020">
    <property type="term" value="C:membrane"/>
    <property type="evidence" value="ECO:0007669"/>
    <property type="project" value="TreeGrafter"/>
</dbReference>
<evidence type="ECO:0000313" key="6">
    <source>
        <dbReference type="EMBL" id="MPR24016.1"/>
    </source>
</evidence>
<feature type="domain" description="Molybdopterin dinucleotide-binding" evidence="4">
    <location>
        <begin position="96"/>
        <end position="205"/>
    </location>
</feature>
<dbReference type="InterPro" id="IPR041957">
    <property type="entry name" value="CT_Nitrate-R-NapA-like"/>
</dbReference>
<comment type="cofactor">
    <cofactor evidence="1">
        <name>Mo-bis(molybdopterin guanine dinucleotide)</name>
        <dbReference type="ChEBI" id="CHEBI:60539"/>
    </cofactor>
</comment>
<reference evidence="6 7" key="1">
    <citation type="journal article" date="2019" name="Syst. Appl. Microbiol.">
        <title>Microvirga tunisiensis sp. nov., a root nodule symbiotic bacterium isolated from Lupinus micranthus and L. luteus grown in Northern Tunisia.</title>
        <authorList>
            <person name="Msaddak A."/>
            <person name="Rejili M."/>
            <person name="Duran D."/>
            <person name="Mars M."/>
            <person name="Palacios J.M."/>
            <person name="Ruiz-Argueso T."/>
            <person name="Rey L."/>
            <person name="Imperial J."/>
        </authorList>
    </citation>
    <scope>NUCLEOTIDE SEQUENCE [LARGE SCALE GENOMIC DNA]</scope>
    <source>
        <strain evidence="6 7">Lmie10</strain>
    </source>
</reference>
<proteinExistence type="predicted"/>
<evidence type="ECO:0000259" key="4">
    <source>
        <dbReference type="Pfam" id="PF01568"/>
    </source>
</evidence>
<accession>A0A5N7MJ96</accession>
<evidence type="ECO:0000313" key="7">
    <source>
        <dbReference type="Proteomes" id="UP000403266"/>
    </source>
</evidence>
<evidence type="ECO:0000256" key="2">
    <source>
        <dbReference type="ARBA" id="ARBA00001966"/>
    </source>
</evidence>
<keyword evidence="3" id="KW-0560">Oxidoreductase</keyword>
<dbReference type="EMBL" id="VOSK01000003">
    <property type="protein sequence ID" value="MPR24016.1"/>
    <property type="molecule type" value="Genomic_DNA"/>
</dbReference>
<dbReference type="GO" id="GO:1990204">
    <property type="term" value="C:oxidoreductase complex"/>
    <property type="evidence" value="ECO:0007669"/>
    <property type="project" value="UniProtKB-ARBA"/>
</dbReference>
<sequence>EAFDYRSPAEIFREHAALSGIANDGTRDFDIGACAELSESAYDMLAPFQWPRRQGQALDDATTRFFAEGGFYTPDRRGRFVPTPVALQAVSPEFPLILNTGRIRDQWHTMTRTAKTPRLMSHYAESFCEIHPEDAEEAGIAPATLVRIVTPQGTALVRALVTERQQRGSIFVPMHWTDQQTAQGRIGAAVLPAVDPVSGQPGLKSSFARIEPFDVAWYGFAVLRNKPETIPVDYWAIAQAEGGWRVELAGVEPVEDWIAYAADLIGSGEDLETLSYSDQDQASFRLATFSGDALLGALFVAPQPVAVSRTWAIEHLSTKEIRGTERLRLLSGRPGADQADPGPIVCACFSVGANQIAAAVESGAASVEAVGAALRAGTNCGSCRVEIRRLIDAAALKKTG</sequence>
<dbReference type="RefSeq" id="WP_192926243.1">
    <property type="nucleotide sequence ID" value="NZ_VOSJ01000007.1"/>
</dbReference>
<dbReference type="GO" id="GO:0043546">
    <property type="term" value="F:molybdopterin cofactor binding"/>
    <property type="evidence" value="ECO:0007669"/>
    <property type="project" value="InterPro"/>
</dbReference>
<protein>
    <submittedName>
        <fullName evidence="6">Nitrate reductase</fullName>
    </submittedName>
</protein>
<dbReference type="AlphaFoldDB" id="A0A5N7MJ96"/>